<name>A0A081P746_9BACL</name>
<evidence type="ECO:0000313" key="3">
    <source>
        <dbReference type="Proteomes" id="UP000028123"/>
    </source>
</evidence>
<sequence>MTIKRSVSVLLSLAVAGSMTACSGGANSGAADAGKGSADAKNKKITITWFSGTWENPVPGPDSEAVKAINEKFNVDFKPQYVPWDTYDEKLSVTMASGDIPDVIGMELVDANYMKWAKQGAFLPLNDYLDKYNSFKPVPSNVWDMLKVNGKVYAVPYFFNAKGGKKPVIRKDWLDKLGLPMPTNYEELKKVAIAFAKQDPDGNGKDDTIGLGLAKNIYYSPTFSPYYGAWYEKDKNGQYIPDIGEGSKEVVKFLADLYKEGAIKKDWAVTNYNDVFKAFNAGKVGIWYEEPGGNLINYKTLAENAPNAVLAPLPAFKAPDGTQGIRSLAGYYKMYLLSAKLKNDPEKVQRILEIMDYFREFTPADQRNAKDEKYDWLNGKEGKGYKMEDGVPIPIKENRSNVAPSAYINTEGWAPNDQDLEVFIKGSKSPLERQFNESVVSYLKTSKIYLSPVMAVQSPLYNTKWTELSQFLNDEKTKMIVGQRPFSDWDKMVDEFMAKGGKEVIDEVNKLIKDNNAKVGWQ</sequence>
<dbReference type="eggNOG" id="COG1653">
    <property type="taxonomic scope" value="Bacteria"/>
</dbReference>
<reference evidence="2 3" key="1">
    <citation type="submission" date="2014-06" db="EMBL/GenBank/DDBJ databases">
        <title>Draft genome sequence of Paenibacillus sp. MSt1.</title>
        <authorList>
            <person name="Aw Y.K."/>
            <person name="Ong K.S."/>
            <person name="Gan H.M."/>
            <person name="Lee S.M."/>
        </authorList>
    </citation>
    <scope>NUCLEOTIDE SEQUENCE [LARGE SCALE GENOMIC DNA]</scope>
    <source>
        <strain evidence="2 3">MSt1</strain>
    </source>
</reference>
<dbReference type="Pfam" id="PF13416">
    <property type="entry name" value="SBP_bac_8"/>
    <property type="match status" value="1"/>
</dbReference>
<keyword evidence="1" id="KW-0732">Signal</keyword>
<dbReference type="PROSITE" id="PS51257">
    <property type="entry name" value="PROKAR_LIPOPROTEIN"/>
    <property type="match status" value="1"/>
</dbReference>
<proteinExistence type="predicted"/>
<gene>
    <name evidence="2" type="ORF">ET33_32240</name>
</gene>
<dbReference type="EMBL" id="JNVM01000006">
    <property type="protein sequence ID" value="KEQ26519.1"/>
    <property type="molecule type" value="Genomic_DNA"/>
</dbReference>
<dbReference type="Proteomes" id="UP000028123">
    <property type="component" value="Unassembled WGS sequence"/>
</dbReference>
<dbReference type="OrthoDB" id="9787283at2"/>
<feature type="chain" id="PRO_5039559933" evidence="1">
    <location>
        <begin position="22"/>
        <end position="522"/>
    </location>
</feature>
<dbReference type="RefSeq" id="WP_036679198.1">
    <property type="nucleotide sequence ID" value="NZ_JNVM01000006.1"/>
</dbReference>
<accession>A0A081P746</accession>
<dbReference type="InterPro" id="IPR050490">
    <property type="entry name" value="Bact_solute-bd_prot1"/>
</dbReference>
<dbReference type="Gene3D" id="3.40.190.10">
    <property type="entry name" value="Periplasmic binding protein-like II"/>
    <property type="match status" value="2"/>
</dbReference>
<evidence type="ECO:0000313" key="2">
    <source>
        <dbReference type="EMBL" id="KEQ26519.1"/>
    </source>
</evidence>
<protein>
    <submittedName>
        <fullName evidence="2">ABC transporter substrate-binding protein</fullName>
    </submittedName>
</protein>
<organism evidence="2 3">
    <name type="scientific">Paenibacillus tyrfis</name>
    <dbReference type="NCBI Taxonomy" id="1501230"/>
    <lineage>
        <taxon>Bacteria</taxon>
        <taxon>Bacillati</taxon>
        <taxon>Bacillota</taxon>
        <taxon>Bacilli</taxon>
        <taxon>Bacillales</taxon>
        <taxon>Paenibacillaceae</taxon>
        <taxon>Paenibacillus</taxon>
    </lineage>
</organism>
<dbReference type="PANTHER" id="PTHR43649">
    <property type="entry name" value="ARABINOSE-BINDING PROTEIN-RELATED"/>
    <property type="match status" value="1"/>
</dbReference>
<dbReference type="AlphaFoldDB" id="A0A081P746"/>
<dbReference type="InterPro" id="IPR006059">
    <property type="entry name" value="SBP"/>
</dbReference>
<feature type="signal peptide" evidence="1">
    <location>
        <begin position="1"/>
        <end position="21"/>
    </location>
</feature>
<comment type="caution">
    <text evidence="2">The sequence shown here is derived from an EMBL/GenBank/DDBJ whole genome shotgun (WGS) entry which is preliminary data.</text>
</comment>
<keyword evidence="3" id="KW-1185">Reference proteome</keyword>
<dbReference type="PANTHER" id="PTHR43649:SF17">
    <property type="entry name" value="ABC TRANSPORTER SOLUTE BINDING PROTEIN-SUGAR TRANSPORT"/>
    <property type="match status" value="1"/>
</dbReference>
<evidence type="ECO:0000256" key="1">
    <source>
        <dbReference type="SAM" id="SignalP"/>
    </source>
</evidence>
<dbReference type="SUPFAM" id="SSF53850">
    <property type="entry name" value="Periplasmic binding protein-like II"/>
    <property type="match status" value="1"/>
</dbReference>